<evidence type="ECO:0000313" key="9">
    <source>
        <dbReference type="Proteomes" id="UP000269352"/>
    </source>
</evidence>
<dbReference type="Gene3D" id="3.40.50.300">
    <property type="entry name" value="P-loop containing nucleotide triphosphate hydrolases"/>
    <property type="match status" value="2"/>
</dbReference>
<feature type="short sequence motif" description="DEAH box" evidence="6">
    <location>
        <begin position="468"/>
        <end position="471"/>
    </location>
</feature>
<dbReference type="EMBL" id="BGZN01000017">
    <property type="protein sequence ID" value="GBR73700.1"/>
    <property type="molecule type" value="Genomic_DNA"/>
</dbReference>
<dbReference type="PROSITE" id="PS51193">
    <property type="entry name" value="HELICASE_ATP_BIND_2"/>
    <property type="match status" value="1"/>
</dbReference>
<feature type="domain" description="Helicase ATP-binding" evidence="7">
    <location>
        <begin position="253"/>
        <end position="529"/>
    </location>
</feature>
<keyword evidence="5 6" id="KW-0067">ATP-binding</keyword>
<dbReference type="PANTHER" id="PTHR11472:SF34">
    <property type="entry name" value="REGULATOR OF TELOMERE ELONGATION HELICASE 1"/>
    <property type="match status" value="1"/>
</dbReference>
<organism evidence="8 9">
    <name type="scientific">Termititenax aidoneus</name>
    <dbReference type="NCBI Taxonomy" id="2218524"/>
    <lineage>
        <taxon>Bacteria</taxon>
        <taxon>Bacillati</taxon>
        <taxon>Candidatus Margulisiibacteriota</taxon>
        <taxon>Candidatus Termititenacia</taxon>
        <taxon>Candidatus Termititenacales</taxon>
        <taxon>Candidatus Termititenacaceae</taxon>
        <taxon>Candidatus Termititenax</taxon>
    </lineage>
</organism>
<dbReference type="GO" id="GO:0003677">
    <property type="term" value="F:DNA binding"/>
    <property type="evidence" value="ECO:0007669"/>
    <property type="project" value="InterPro"/>
</dbReference>
<dbReference type="InterPro" id="IPR013520">
    <property type="entry name" value="Ribonucl_H"/>
</dbReference>
<evidence type="ECO:0000313" key="8">
    <source>
        <dbReference type="EMBL" id="GBR73700.1"/>
    </source>
</evidence>
<dbReference type="SUPFAM" id="SSF52540">
    <property type="entry name" value="P-loop containing nucleoside triphosphate hydrolases"/>
    <property type="match status" value="1"/>
</dbReference>
<dbReference type="InterPro" id="IPR006054">
    <property type="entry name" value="DnaQ"/>
</dbReference>
<dbReference type="SMART" id="SM00491">
    <property type="entry name" value="HELICc2"/>
    <property type="match status" value="1"/>
</dbReference>
<dbReference type="GO" id="GO:0003887">
    <property type="term" value="F:DNA-directed DNA polymerase activity"/>
    <property type="evidence" value="ECO:0007669"/>
    <property type="project" value="InterPro"/>
</dbReference>
<evidence type="ECO:0000256" key="2">
    <source>
        <dbReference type="ARBA" id="ARBA00022741"/>
    </source>
</evidence>
<dbReference type="CDD" id="cd06127">
    <property type="entry name" value="DEDDh"/>
    <property type="match status" value="1"/>
</dbReference>
<dbReference type="SUPFAM" id="SSF53098">
    <property type="entry name" value="Ribonuclease H-like"/>
    <property type="match status" value="1"/>
</dbReference>
<evidence type="ECO:0000259" key="7">
    <source>
        <dbReference type="PROSITE" id="PS51193"/>
    </source>
</evidence>
<sequence length="932" mass="105582">MIMDFVVVDIENTSLQPPNNEIIEIGAVRLQKKNGEYRLTERYSQLVKPFHEIPPVVQHLTGITARTVKDAPRFREIAGEFRDFVGGAVFVAHNAQFDLSLIDDSLARLDQPPLGRPCLDTQDMVAIAFPAQSSHRLGDLVKSLGIEAEEHLHRALADAEATARLLLKSFEAIAALPPPVFQQMRKLLKDYQGVEKDILEMLAQDLPAARAAGNWKNAIGEKQRFEKSLYWQEKETADALELNLAAEYFAADGKFKDFPHYEHRPQQQDMAAEIITAFNNSEHLLLEAGTGSGKSAAYLVSALLWLKRNGGPLVVSTRTKTLQDQLVEKDIPAVLKLFPDEQFQIMVLKGRQNYVCLRRFEELARQMILGKNKDIAKILPLFSWLVSTAQGDLSELHTSIERKYHYQICSDGLTCLGDACPDKARCFLQHARRQAKFADLIVVNHALVFSDLLGGGQLLPKHRQIIFDEAHTLEEAATDSWSLEVGYAFCSDEVKKLEQQVRRPEFLSLAGKFRENLRMYFEELSRVAREYARQGEERAVRIRDLQKRQTLWQALEMLRLETTKHLRKMQKFVDEYLAELPEDADTQPLRSAKNSLQELWKKVETAAAGADNYVTWLALQSGKAPYDTLLKAAPIDVGALLQEYLFTQKDSVIMVSATLTINGSFDYFAKRFGFVLETDRLRRKQLGSPFDYQEKMLCLLPDDLGGAEKKEPQLELDMDGLPVRDVRAAEPKTAAVSEKEYQLRAAEYLAQLAEITEGRMLVLFTSYRSMEQVFRYFRTLADDAGIQAYCQKTHGSRRALLNRLRGNKRTVLFGTSSFWEGVDIQGDALSVVAIFRLPFAVPTEPVTEARSEAVAERGGKPFFELSLPQAVIRFKQGVGRLIRSKKDRGIITIIDERVWTKNYGGAFLRSIPECEIIKAAQTEILAKAREWF</sequence>
<dbReference type="Gene3D" id="3.30.420.10">
    <property type="entry name" value="Ribonuclease H-like superfamily/Ribonuclease H"/>
    <property type="match status" value="1"/>
</dbReference>
<dbReference type="GO" id="GO:0016818">
    <property type="term" value="F:hydrolase activity, acting on acid anhydrides, in phosphorus-containing anhydrides"/>
    <property type="evidence" value="ECO:0007669"/>
    <property type="project" value="InterPro"/>
</dbReference>
<dbReference type="Pfam" id="PF13307">
    <property type="entry name" value="Helicase_C_2"/>
    <property type="match status" value="1"/>
</dbReference>
<dbReference type="Proteomes" id="UP000269352">
    <property type="component" value="Unassembled WGS sequence"/>
</dbReference>
<dbReference type="SMART" id="SM00479">
    <property type="entry name" value="EXOIII"/>
    <property type="match status" value="1"/>
</dbReference>
<keyword evidence="3 6" id="KW-0378">Hydrolase</keyword>
<evidence type="ECO:0000256" key="6">
    <source>
        <dbReference type="HAMAP-Rule" id="MF_02206"/>
    </source>
</evidence>
<dbReference type="GO" id="GO:0005524">
    <property type="term" value="F:ATP binding"/>
    <property type="evidence" value="ECO:0007669"/>
    <property type="project" value="UniProtKB-UniRule"/>
</dbReference>
<dbReference type="Pfam" id="PF00270">
    <property type="entry name" value="DEAD"/>
    <property type="match status" value="1"/>
</dbReference>
<dbReference type="InterPro" id="IPR027417">
    <property type="entry name" value="P-loop_NTPase"/>
</dbReference>
<protein>
    <recommendedName>
        <fullName evidence="6">3'-5' exonuclease DinG</fullName>
        <ecNumber evidence="6">3.1.-.-</ecNumber>
    </recommendedName>
</protein>
<dbReference type="GO" id="GO:0003678">
    <property type="term" value="F:DNA helicase activity"/>
    <property type="evidence" value="ECO:0007669"/>
    <property type="project" value="TreeGrafter"/>
</dbReference>
<evidence type="ECO:0000256" key="4">
    <source>
        <dbReference type="ARBA" id="ARBA00022839"/>
    </source>
</evidence>
<dbReference type="GO" id="GO:0006260">
    <property type="term" value="P:DNA replication"/>
    <property type="evidence" value="ECO:0007669"/>
    <property type="project" value="InterPro"/>
</dbReference>
<gene>
    <name evidence="6 8" type="primary">dinG</name>
    <name evidence="8" type="ORF">NO1_1024</name>
</gene>
<evidence type="ECO:0000256" key="5">
    <source>
        <dbReference type="ARBA" id="ARBA00022840"/>
    </source>
</evidence>
<feature type="binding site" evidence="6">
    <location>
        <begin position="288"/>
        <end position="295"/>
    </location>
    <ligand>
        <name>ATP</name>
        <dbReference type="ChEBI" id="CHEBI:30616"/>
    </ligand>
</feature>
<dbReference type="InterPro" id="IPR036397">
    <property type="entry name" value="RNaseH_sf"/>
</dbReference>
<comment type="function">
    <text evidence="6">3'-5' exonuclease.</text>
</comment>
<dbReference type="PANTHER" id="PTHR11472">
    <property type="entry name" value="DNA REPAIR DEAD HELICASE RAD3/XP-D SUBFAMILY MEMBER"/>
    <property type="match status" value="1"/>
</dbReference>
<reference evidence="8 9" key="1">
    <citation type="journal article" date="2019" name="ISME J.">
        <title>Genome analyses of uncultured TG2/ZB3 bacteria in 'Margulisbacteria' specifically attached to ectosymbiotic spirochetes of protists in the termite gut.</title>
        <authorList>
            <person name="Utami Y.D."/>
            <person name="Kuwahara H."/>
            <person name="Igai K."/>
            <person name="Murakami T."/>
            <person name="Sugaya K."/>
            <person name="Morikawa T."/>
            <person name="Nagura Y."/>
            <person name="Yuki M."/>
            <person name="Deevong P."/>
            <person name="Inoue T."/>
            <person name="Kihara K."/>
            <person name="Lo N."/>
            <person name="Yamada A."/>
            <person name="Ohkuma M."/>
            <person name="Hongoh Y."/>
        </authorList>
    </citation>
    <scope>NUCLEOTIDE SEQUENCE [LARGE SCALE GENOMIC DNA]</scope>
    <source>
        <strain evidence="8">NkOx7-01</strain>
    </source>
</reference>
<keyword evidence="4 6" id="KW-0269">Exonuclease</keyword>
<comment type="similarity">
    <text evidence="6">Belongs to the helicase family. DinG subfamily. Type 2 sub-subfamily.</text>
</comment>
<dbReference type="InterPro" id="IPR011545">
    <property type="entry name" value="DEAD/DEAH_box_helicase_dom"/>
</dbReference>
<keyword evidence="2 6" id="KW-0547">Nucleotide-binding</keyword>
<keyword evidence="9" id="KW-1185">Reference proteome</keyword>
<dbReference type="InterPro" id="IPR045028">
    <property type="entry name" value="DinG/Rad3-like"/>
</dbReference>
<keyword evidence="1 6" id="KW-0540">Nuclease</keyword>
<dbReference type="InterPro" id="IPR006555">
    <property type="entry name" value="ATP-dep_Helicase_C"/>
</dbReference>
<dbReference type="FunFam" id="3.30.420.10:FF:000045">
    <property type="entry name" value="3'-5' exonuclease DinG"/>
    <property type="match status" value="1"/>
</dbReference>
<accession>A0A388TBE6</accession>
<proteinExistence type="inferred from homology"/>
<name>A0A388TBE6_TERA1</name>
<dbReference type="Pfam" id="PF00929">
    <property type="entry name" value="RNase_T"/>
    <property type="match status" value="1"/>
</dbReference>
<evidence type="ECO:0000256" key="1">
    <source>
        <dbReference type="ARBA" id="ARBA00022722"/>
    </source>
</evidence>
<dbReference type="InterPro" id="IPR012337">
    <property type="entry name" value="RNaseH-like_sf"/>
</dbReference>
<keyword evidence="8" id="KW-0347">Helicase</keyword>
<dbReference type="AlphaFoldDB" id="A0A388TBE6"/>
<dbReference type="InterPro" id="IPR006310">
    <property type="entry name" value="DinG"/>
</dbReference>
<comment type="caution">
    <text evidence="8">The sequence shown here is derived from an EMBL/GenBank/DDBJ whole genome shotgun (WGS) entry which is preliminary data.</text>
</comment>
<dbReference type="GO" id="GO:0008408">
    <property type="term" value="F:3'-5' exonuclease activity"/>
    <property type="evidence" value="ECO:0007669"/>
    <property type="project" value="UniProtKB-UniRule"/>
</dbReference>
<dbReference type="EC" id="3.1.-.-" evidence="6"/>
<evidence type="ECO:0000256" key="3">
    <source>
        <dbReference type="ARBA" id="ARBA00022801"/>
    </source>
</evidence>
<dbReference type="NCBIfam" id="TIGR00573">
    <property type="entry name" value="dnaq"/>
    <property type="match status" value="1"/>
</dbReference>
<dbReference type="HAMAP" id="MF_02206">
    <property type="entry name" value="DinG_exonucl"/>
    <property type="match status" value="1"/>
</dbReference>
<dbReference type="InterPro" id="IPR014013">
    <property type="entry name" value="Helic_SF1/SF2_ATP-bd_DinG/Rad3"/>
</dbReference>